<dbReference type="InterPro" id="IPR013024">
    <property type="entry name" value="GGCT-like"/>
</dbReference>
<evidence type="ECO:0000256" key="1">
    <source>
        <dbReference type="ARBA" id="ARBA00022679"/>
    </source>
</evidence>
<reference evidence="4 5" key="1">
    <citation type="submission" date="2020-08" db="EMBL/GenBank/DDBJ databases">
        <title>Sequencing the genomes of 1000 actinobacteria strains.</title>
        <authorList>
            <person name="Klenk H.-P."/>
        </authorList>
    </citation>
    <scope>NUCLEOTIDE SEQUENCE [LARGE SCALE GENOMIC DNA]</scope>
    <source>
        <strain evidence="4 5">DSM 43582</strain>
    </source>
</reference>
<gene>
    <name evidence="4" type="ORF">BJY24_000181</name>
</gene>
<evidence type="ECO:0000256" key="2">
    <source>
        <dbReference type="ARBA" id="ARBA00030602"/>
    </source>
</evidence>
<name>A0A7W9UFK8_9NOCA</name>
<evidence type="ECO:0000259" key="3">
    <source>
        <dbReference type="Pfam" id="PF06094"/>
    </source>
</evidence>
<keyword evidence="5" id="KW-1185">Reference proteome</keyword>
<dbReference type="RefSeq" id="WP_040749378.1">
    <property type="nucleotide sequence ID" value="NZ_JACHIT010000001.1"/>
</dbReference>
<dbReference type="Gene3D" id="3.10.490.10">
    <property type="entry name" value="Gamma-glutamyl cyclotransferase-like"/>
    <property type="match status" value="1"/>
</dbReference>
<accession>A0A7W9UFK8</accession>
<evidence type="ECO:0000313" key="4">
    <source>
        <dbReference type="EMBL" id="MBB5911314.1"/>
    </source>
</evidence>
<feature type="domain" description="Gamma-glutamylcyclotransferase AIG2-like" evidence="3">
    <location>
        <begin position="12"/>
        <end position="114"/>
    </location>
</feature>
<dbReference type="InterPro" id="IPR009288">
    <property type="entry name" value="AIG2-like_dom"/>
</dbReference>
<dbReference type="InterPro" id="IPR045038">
    <property type="entry name" value="AIG2-like"/>
</dbReference>
<sequence>MSARLEGVRDRLFVYGTLQFGPVLEELIGRVPDHDVAVARDWRVAALPGRLYPGLVPRPGRMAGGLILNGLTESEWETVDAFEDEEYVLRPIPVIGEDKPVPTYIWTADVTRNDWHAEAFATDHLPRYLTHCARWRGGQVR</sequence>
<proteinExistence type="predicted"/>
<dbReference type="Pfam" id="PF06094">
    <property type="entry name" value="GGACT"/>
    <property type="match status" value="1"/>
</dbReference>
<keyword evidence="1 4" id="KW-0808">Transferase</keyword>
<comment type="caution">
    <text evidence="4">The sequence shown here is derived from an EMBL/GenBank/DDBJ whole genome shotgun (WGS) entry which is preliminary data.</text>
</comment>
<dbReference type="PANTHER" id="PTHR31544:SF2">
    <property type="entry name" value="AIG2-LIKE PROTEIN D"/>
    <property type="match status" value="1"/>
</dbReference>
<dbReference type="Proteomes" id="UP000540412">
    <property type="component" value="Unassembled WGS sequence"/>
</dbReference>
<dbReference type="GO" id="GO:0016740">
    <property type="term" value="F:transferase activity"/>
    <property type="evidence" value="ECO:0007669"/>
    <property type="project" value="UniProtKB-KW"/>
</dbReference>
<organism evidence="4 5">
    <name type="scientific">Nocardia transvalensis</name>
    <dbReference type="NCBI Taxonomy" id="37333"/>
    <lineage>
        <taxon>Bacteria</taxon>
        <taxon>Bacillati</taxon>
        <taxon>Actinomycetota</taxon>
        <taxon>Actinomycetes</taxon>
        <taxon>Mycobacteriales</taxon>
        <taxon>Nocardiaceae</taxon>
        <taxon>Nocardia</taxon>
    </lineage>
</organism>
<dbReference type="PANTHER" id="PTHR31544">
    <property type="entry name" value="AIG2-LIKE PROTEIN D"/>
    <property type="match status" value="1"/>
</dbReference>
<dbReference type="SUPFAM" id="SSF110857">
    <property type="entry name" value="Gamma-glutamyl cyclotransferase-like"/>
    <property type="match status" value="1"/>
</dbReference>
<dbReference type="CDD" id="cd06661">
    <property type="entry name" value="GGCT_like"/>
    <property type="match status" value="1"/>
</dbReference>
<protein>
    <recommendedName>
        <fullName evidence="2">Putative gamma-glutamylcyclotransferase</fullName>
    </recommendedName>
</protein>
<evidence type="ECO:0000313" key="5">
    <source>
        <dbReference type="Proteomes" id="UP000540412"/>
    </source>
</evidence>
<dbReference type="AlphaFoldDB" id="A0A7W9UFK8"/>
<dbReference type="EMBL" id="JACHIT010000001">
    <property type="protein sequence ID" value="MBB5911314.1"/>
    <property type="molecule type" value="Genomic_DNA"/>
</dbReference>
<dbReference type="InterPro" id="IPR036568">
    <property type="entry name" value="GGCT-like_sf"/>
</dbReference>